<sequence length="299" mass="34429">MVAPALDYNPRRWKQFINLFRLKAYIAASTSLITTDVSENNSRRYLTLEQLGKFTAISIKWPRLIIDLNTDHQLLKNLQEGALKHPADFSTYNETTKYWGSKHKLVELFRYPAVIFIESKLSDRYFIKNEYSFANLDVEILLQTGDDLSSERGIDYTKLRDFLRDGNWREADKETSEVMIKAVGKTSRNLLTSDVLLNFPCQDLSTIDQLWVKYSGGRFGFSVQKRIYSSVGGKLDGKYDSVAFEKLSIQVGWGFKLTYDINSPEGHLPLGENPVWFCQREQSENIFSSLVSRLVNCNI</sequence>
<dbReference type="Proteomes" id="UP001517388">
    <property type="component" value="Unassembled WGS sequence"/>
</dbReference>
<gene>
    <name evidence="1" type="ORF">FJR39_05905</name>
</gene>
<reference evidence="2" key="1">
    <citation type="journal article" date="2020" name="Toxins">
        <title>Phylogenomic Analysis of Secondary Metabolism in the Toxic Cyanobacterial Genera Anabaena, Dolichospermum and Aphanizomenon.</title>
        <authorList>
            <person name="Oesterholm J."/>
            <person name="Popin R.V."/>
            <person name="Fewer D.P."/>
            <person name="Sivonen K."/>
        </authorList>
    </citation>
    <scope>NUCLEOTIDE SEQUENCE [LARGE SCALE GENOMIC DNA]</scope>
    <source>
        <strain evidence="2">UHCC 0037</strain>
    </source>
</reference>
<name>A0ACC7S2V3_DOLFA</name>
<keyword evidence="2" id="KW-1185">Reference proteome</keyword>
<proteinExistence type="predicted"/>
<evidence type="ECO:0000313" key="2">
    <source>
        <dbReference type="Proteomes" id="UP001517388"/>
    </source>
</evidence>
<comment type="caution">
    <text evidence="1">The sequence shown here is derived from an EMBL/GenBank/DDBJ whole genome shotgun (WGS) entry which is preliminary data.</text>
</comment>
<organism evidence="1 2">
    <name type="scientific">Dolichospermum flos-aquae UHCC 0037</name>
    <dbReference type="NCBI Taxonomy" id="2590026"/>
    <lineage>
        <taxon>Bacteria</taxon>
        <taxon>Bacillati</taxon>
        <taxon>Cyanobacteriota</taxon>
        <taxon>Cyanophyceae</taxon>
        <taxon>Nostocales</taxon>
        <taxon>Aphanizomenonaceae</taxon>
        <taxon>Dolichospermum</taxon>
    </lineage>
</organism>
<evidence type="ECO:0000313" key="1">
    <source>
        <dbReference type="EMBL" id="MTJ42790.1"/>
    </source>
</evidence>
<dbReference type="EMBL" id="VILF01000001">
    <property type="protein sequence ID" value="MTJ42790.1"/>
    <property type="molecule type" value="Genomic_DNA"/>
</dbReference>
<protein>
    <submittedName>
        <fullName evidence="1">GUN4 domain-containing protein</fullName>
    </submittedName>
</protein>
<accession>A0ACC7S2V3</accession>